<dbReference type="InterPro" id="IPR033734">
    <property type="entry name" value="Jacalin-like_lectin_dom_plant"/>
</dbReference>
<dbReference type="Proteomes" id="UP000467841">
    <property type="component" value="Unassembled WGS sequence"/>
</dbReference>
<dbReference type="InterPro" id="IPR036404">
    <property type="entry name" value="Jacalin-like_lectin_dom_sf"/>
</dbReference>
<proteinExistence type="inferred from homology"/>
<dbReference type="PANTHER" id="PTHR47293:SF11">
    <property type="entry name" value="JACALIN-RELATED LECTIN 12-RELATED"/>
    <property type="match status" value="1"/>
</dbReference>
<organism evidence="5 6">
    <name type="scientific">Microthlaspi erraticum</name>
    <dbReference type="NCBI Taxonomy" id="1685480"/>
    <lineage>
        <taxon>Eukaryota</taxon>
        <taxon>Viridiplantae</taxon>
        <taxon>Streptophyta</taxon>
        <taxon>Embryophyta</taxon>
        <taxon>Tracheophyta</taxon>
        <taxon>Spermatophyta</taxon>
        <taxon>Magnoliopsida</taxon>
        <taxon>eudicotyledons</taxon>
        <taxon>Gunneridae</taxon>
        <taxon>Pentapetalae</taxon>
        <taxon>rosids</taxon>
        <taxon>malvids</taxon>
        <taxon>Brassicales</taxon>
        <taxon>Brassicaceae</taxon>
        <taxon>Coluteocarpeae</taxon>
        <taxon>Microthlaspi</taxon>
    </lineage>
</organism>
<feature type="domain" description="Jacalin-type lectin" evidence="4">
    <location>
        <begin position="293"/>
        <end position="404"/>
    </location>
</feature>
<dbReference type="EMBL" id="CACVBM020001551">
    <property type="protein sequence ID" value="CAA7053851.1"/>
    <property type="molecule type" value="Genomic_DNA"/>
</dbReference>
<keyword evidence="3" id="KW-0677">Repeat</keyword>
<sequence length="575" mass="63944">MIQRLEAQGSKDGKGIWDDGSDYDDVSKISVRGDSGGIQYIRFDYIKNGQLKFGSYRGYTGPGFTKTFKINHLKDEQLESVEGYYEPKSNVIQGIQFKTNLRISELMGYEFNGTKFSLAVDGKKIVGFHGSSNDKLSSLGPYFTWSAPTRLEAKGGKGGQEWNDGADHEGVTKIYVRGGPQAIQYIKFDYVKDGQDVYGSIHGVTGRGFTELFEINHLNKEYLISVEGYCDDSKSGVIQGIQFKTNIKTSELIGYDNGKKFILAANGKKIIGFHGYAEKNLNSLGAYFTTSPFTKVAYEGATVSELWDDGAYQGVRKVHVHYDTTMFEVDYPTELITSVEGTLKPDRETLVASLTFRTSKGRTSPTFGRATDRKFVLESKGCAIVGFHGRASGSVWALGSYFSPLPPLADAEKLEAQGGNGGASWDDGGFDGIRNIYIGHNEMGIAFVKFMYDKDNQAVVGDDHGSKTLLGVDEFELEYPSEYLISLEGSYYEAEDGSESGVVRMLTFKTNMRTSQVFGLDTESNFTLEKECHKIVGFHGKIIKKRESERERETVKETIERFRELRFGDFRNVAG</sequence>
<evidence type="ECO:0000256" key="3">
    <source>
        <dbReference type="ARBA" id="ARBA00022737"/>
    </source>
</evidence>
<name>A0A6D2KNH4_9BRAS</name>
<evidence type="ECO:0000256" key="2">
    <source>
        <dbReference type="ARBA" id="ARBA00022734"/>
    </source>
</evidence>
<feature type="domain" description="Jacalin-type lectin" evidence="4">
    <location>
        <begin position="411"/>
        <end position="555"/>
    </location>
</feature>
<dbReference type="OrthoDB" id="1037186at2759"/>
<reference evidence="5" key="1">
    <citation type="submission" date="2020-01" db="EMBL/GenBank/DDBJ databases">
        <authorList>
            <person name="Mishra B."/>
        </authorList>
    </citation>
    <scope>NUCLEOTIDE SEQUENCE [LARGE SCALE GENOMIC DNA]</scope>
</reference>
<feature type="domain" description="Jacalin-type lectin" evidence="4">
    <location>
        <begin position="2"/>
        <end position="145"/>
    </location>
</feature>
<protein>
    <recommendedName>
        <fullName evidence="4">Jacalin-type lectin domain-containing protein</fullName>
    </recommendedName>
</protein>
<dbReference type="GO" id="GO:0030246">
    <property type="term" value="F:carbohydrate binding"/>
    <property type="evidence" value="ECO:0007669"/>
    <property type="project" value="UniProtKB-KW"/>
</dbReference>
<dbReference type="Gene3D" id="2.100.10.30">
    <property type="entry name" value="Jacalin-like lectin domain"/>
    <property type="match status" value="4"/>
</dbReference>
<gene>
    <name evidence="5" type="ORF">MERR_LOCUS41087</name>
</gene>
<evidence type="ECO:0000313" key="5">
    <source>
        <dbReference type="EMBL" id="CAA7053851.1"/>
    </source>
</evidence>
<keyword evidence="2" id="KW-0430">Lectin</keyword>
<dbReference type="SUPFAM" id="SSF51101">
    <property type="entry name" value="Mannose-binding lectins"/>
    <property type="match status" value="4"/>
</dbReference>
<evidence type="ECO:0000259" key="4">
    <source>
        <dbReference type="PROSITE" id="PS51752"/>
    </source>
</evidence>
<dbReference type="AlphaFoldDB" id="A0A6D2KNH4"/>
<accession>A0A6D2KNH4</accession>
<keyword evidence="6" id="KW-1185">Reference proteome</keyword>
<evidence type="ECO:0000256" key="1">
    <source>
        <dbReference type="ARBA" id="ARBA00006568"/>
    </source>
</evidence>
<dbReference type="PANTHER" id="PTHR47293">
    <property type="entry name" value="JACALIN-RELATED LECTIN 3"/>
    <property type="match status" value="1"/>
</dbReference>
<dbReference type="Pfam" id="PF01419">
    <property type="entry name" value="Jacalin"/>
    <property type="match status" value="4"/>
</dbReference>
<dbReference type="CDD" id="cd09612">
    <property type="entry name" value="Jacalin"/>
    <property type="match status" value="4"/>
</dbReference>
<comment type="caution">
    <text evidence="5">The sequence shown here is derived from an EMBL/GenBank/DDBJ whole genome shotgun (WGS) entry which is preliminary data.</text>
</comment>
<dbReference type="InterPro" id="IPR001229">
    <property type="entry name" value="Jacalin-like_lectin_dom"/>
</dbReference>
<evidence type="ECO:0000313" key="6">
    <source>
        <dbReference type="Proteomes" id="UP000467841"/>
    </source>
</evidence>
<dbReference type="SMART" id="SM00915">
    <property type="entry name" value="Jacalin"/>
    <property type="match status" value="4"/>
</dbReference>
<comment type="similarity">
    <text evidence="1">Belongs to the jacalin lectin family.</text>
</comment>
<dbReference type="PROSITE" id="PS51752">
    <property type="entry name" value="JACALIN_LECTIN"/>
    <property type="match status" value="4"/>
</dbReference>
<feature type="domain" description="Jacalin-type lectin" evidence="4">
    <location>
        <begin position="148"/>
        <end position="290"/>
    </location>
</feature>
<dbReference type="FunFam" id="2.100.10.30:FF:000001">
    <property type="entry name" value="Jacalin-related lectin 33"/>
    <property type="match status" value="3"/>
</dbReference>